<evidence type="ECO:0000313" key="1">
    <source>
        <dbReference type="EMBL" id="KAK1300208.1"/>
    </source>
</evidence>
<reference evidence="1" key="2">
    <citation type="submission" date="2023-06" db="EMBL/GenBank/DDBJ databases">
        <authorList>
            <person name="Ma L."/>
            <person name="Liu K.-W."/>
            <person name="Li Z."/>
            <person name="Hsiao Y.-Y."/>
            <person name="Qi Y."/>
            <person name="Fu T."/>
            <person name="Tang G."/>
            <person name="Zhang D."/>
            <person name="Sun W.-H."/>
            <person name="Liu D.-K."/>
            <person name="Li Y."/>
            <person name="Chen G.-Z."/>
            <person name="Liu X.-D."/>
            <person name="Liao X.-Y."/>
            <person name="Jiang Y.-T."/>
            <person name="Yu X."/>
            <person name="Hao Y."/>
            <person name="Huang J."/>
            <person name="Zhao X.-W."/>
            <person name="Ke S."/>
            <person name="Chen Y.-Y."/>
            <person name="Wu W.-L."/>
            <person name="Hsu J.-L."/>
            <person name="Lin Y.-F."/>
            <person name="Huang M.-D."/>
            <person name="Li C.-Y."/>
            <person name="Huang L."/>
            <person name="Wang Z.-W."/>
            <person name="Zhao X."/>
            <person name="Zhong W.-Y."/>
            <person name="Peng D.-H."/>
            <person name="Ahmad S."/>
            <person name="Lan S."/>
            <person name="Zhang J.-S."/>
            <person name="Tsai W.-C."/>
            <person name="Van De Peer Y."/>
            <person name="Liu Z.-J."/>
        </authorList>
    </citation>
    <scope>NUCLEOTIDE SEQUENCE</scope>
    <source>
        <strain evidence="1">CP</strain>
        <tissue evidence="1">Leaves</tissue>
    </source>
</reference>
<dbReference type="Proteomes" id="UP001180020">
    <property type="component" value="Unassembled WGS sequence"/>
</dbReference>
<proteinExistence type="predicted"/>
<dbReference type="EMBL" id="JAUJYO010000013">
    <property type="protein sequence ID" value="KAK1300208.1"/>
    <property type="molecule type" value="Genomic_DNA"/>
</dbReference>
<dbReference type="SUPFAM" id="SSF56219">
    <property type="entry name" value="DNase I-like"/>
    <property type="match status" value="1"/>
</dbReference>
<dbReference type="PANTHER" id="PTHR35218">
    <property type="entry name" value="RNASE H DOMAIN-CONTAINING PROTEIN"/>
    <property type="match status" value="1"/>
</dbReference>
<gene>
    <name evidence="1" type="ORF">QJS10_CPB13g00246</name>
</gene>
<dbReference type="InterPro" id="IPR036691">
    <property type="entry name" value="Endo/exonu/phosph_ase_sf"/>
</dbReference>
<name>A0AAV9DGE8_ACOCL</name>
<accession>A0AAV9DGE8</accession>
<keyword evidence="2" id="KW-1185">Reference proteome</keyword>
<evidence type="ECO:0000313" key="2">
    <source>
        <dbReference type="Proteomes" id="UP001180020"/>
    </source>
</evidence>
<dbReference type="Gene3D" id="3.60.10.10">
    <property type="entry name" value="Endonuclease/exonuclease/phosphatase"/>
    <property type="match status" value="1"/>
</dbReference>
<reference evidence="1" key="1">
    <citation type="journal article" date="2023" name="Nat. Commun.">
        <title>Diploid and tetraploid genomes of Acorus and the evolution of monocots.</title>
        <authorList>
            <person name="Ma L."/>
            <person name="Liu K.W."/>
            <person name="Li Z."/>
            <person name="Hsiao Y.Y."/>
            <person name="Qi Y."/>
            <person name="Fu T."/>
            <person name="Tang G.D."/>
            <person name="Zhang D."/>
            <person name="Sun W.H."/>
            <person name="Liu D.K."/>
            <person name="Li Y."/>
            <person name="Chen G.Z."/>
            <person name="Liu X.D."/>
            <person name="Liao X.Y."/>
            <person name="Jiang Y.T."/>
            <person name="Yu X."/>
            <person name="Hao Y."/>
            <person name="Huang J."/>
            <person name="Zhao X.W."/>
            <person name="Ke S."/>
            <person name="Chen Y.Y."/>
            <person name="Wu W.L."/>
            <person name="Hsu J.L."/>
            <person name="Lin Y.F."/>
            <person name="Huang M.D."/>
            <person name="Li C.Y."/>
            <person name="Huang L."/>
            <person name="Wang Z.W."/>
            <person name="Zhao X."/>
            <person name="Zhong W.Y."/>
            <person name="Peng D.H."/>
            <person name="Ahmad S."/>
            <person name="Lan S."/>
            <person name="Zhang J.S."/>
            <person name="Tsai W.C."/>
            <person name="Van de Peer Y."/>
            <person name="Liu Z.J."/>
        </authorList>
    </citation>
    <scope>NUCLEOTIDE SEQUENCE</scope>
    <source>
        <strain evidence="1">CP</strain>
    </source>
</reference>
<protein>
    <submittedName>
        <fullName evidence="1">Uncharacterized protein</fullName>
    </submittedName>
</protein>
<comment type="caution">
    <text evidence="1">The sequence shown here is derived from an EMBL/GenBank/DDBJ whole genome shotgun (WGS) entry which is preliminary data.</text>
</comment>
<dbReference type="PANTHER" id="PTHR35218:SF9">
    <property type="entry name" value="ENDONUCLEASE_EXONUCLEASE_PHOSPHATASE DOMAIN-CONTAINING PROTEIN"/>
    <property type="match status" value="1"/>
</dbReference>
<sequence>MNKFLFWNTRGLNARTKQLDVKNLLAKHNCDFIALLETKLQPAQAQHIARFIFPNSSFHINPSGRIFILWNPNSLQIQITAESTQFCHCEVTHLKEGSSMDITAVYASIHPTIRQRGHFFGLTSPTSNSPVEDTIG</sequence>
<organism evidence="1 2">
    <name type="scientific">Acorus calamus</name>
    <name type="common">Sweet flag</name>
    <dbReference type="NCBI Taxonomy" id="4465"/>
    <lineage>
        <taxon>Eukaryota</taxon>
        <taxon>Viridiplantae</taxon>
        <taxon>Streptophyta</taxon>
        <taxon>Embryophyta</taxon>
        <taxon>Tracheophyta</taxon>
        <taxon>Spermatophyta</taxon>
        <taxon>Magnoliopsida</taxon>
        <taxon>Liliopsida</taxon>
        <taxon>Acoraceae</taxon>
        <taxon>Acorus</taxon>
    </lineage>
</organism>
<dbReference type="AlphaFoldDB" id="A0AAV9DGE8"/>